<proteinExistence type="predicted"/>
<evidence type="ECO:0000313" key="2">
    <source>
        <dbReference type="Proteomes" id="UP000361147"/>
    </source>
</evidence>
<protein>
    <submittedName>
        <fullName evidence="1">Uncharacterized protein</fullName>
    </submittedName>
</protein>
<evidence type="ECO:0000313" key="1">
    <source>
        <dbReference type="EMBL" id="QGH74196.1"/>
    </source>
</evidence>
<keyword evidence="2" id="KW-1185">Reference proteome</keyword>
<accession>A0A5Q2WDQ2</accession>
<reference evidence="1 2" key="1">
    <citation type="submission" date="2019-09" db="EMBL/GenBank/DDBJ databases">
        <title>Isolation and characterization of two phi29 phages that infect Bacillus pumilis.</title>
        <authorList>
            <person name="Batinovic S."/>
            <person name="Rice D."/>
            <person name="Beer M."/>
            <person name="Petrovski S."/>
        </authorList>
    </citation>
    <scope>NUCLEOTIDE SEQUENCE [LARGE SCALE GENOMIC DNA]</scope>
</reference>
<dbReference type="GeneID" id="56239291"/>
<dbReference type="RefSeq" id="YP_009910573.1">
    <property type="nucleotide sequence ID" value="NC_049971.1"/>
</dbReference>
<dbReference type="Proteomes" id="UP000361147">
    <property type="component" value="Segment"/>
</dbReference>
<organism evidence="1 2">
    <name type="scientific">Bacillus phage vB_Bpu_PumA1</name>
    <dbReference type="NCBI Taxonomy" id="2662127"/>
    <lineage>
        <taxon>Viruses</taxon>
        <taxon>Duplodnaviria</taxon>
        <taxon>Heunggongvirae</taxon>
        <taxon>Uroviricota</taxon>
        <taxon>Caudoviricetes</taxon>
        <taxon>Salasmaviridae</taxon>
        <taxon>Bundooravirus</taxon>
        <taxon>Bundooravirus PumA1</taxon>
    </lineage>
</organism>
<sequence>MYGKAGLSRLLLTYKPKVQGWTVTEFHIDVDPVDWGEVDGVAVGQMVIDELLEVKE</sequence>
<name>A0A5Q2WDQ2_9CAUD</name>
<dbReference type="EMBL" id="MN524844">
    <property type="protein sequence ID" value="QGH74196.1"/>
    <property type="molecule type" value="Genomic_DNA"/>
</dbReference>
<dbReference type="KEGG" id="vg:56239291"/>